<name>A0A7K1XZB3_9SPHI</name>
<evidence type="ECO:0000313" key="8">
    <source>
        <dbReference type="EMBL" id="MXV16354.1"/>
    </source>
</evidence>
<keyword evidence="4" id="KW-0472">Membrane</keyword>
<dbReference type="Gene3D" id="1.25.40.10">
    <property type="entry name" value="Tetratricopeptide repeat domain"/>
    <property type="match status" value="1"/>
</dbReference>
<dbReference type="SUPFAM" id="SSF48452">
    <property type="entry name" value="TPR-like"/>
    <property type="match status" value="1"/>
</dbReference>
<proteinExistence type="inferred from homology"/>
<reference evidence="8 9" key="1">
    <citation type="submission" date="2019-11" db="EMBL/GenBank/DDBJ databases">
        <title>Pedobacter sp. HMF7056 Genome sequencing and assembly.</title>
        <authorList>
            <person name="Kang H."/>
            <person name="Kim H."/>
            <person name="Joh K."/>
        </authorList>
    </citation>
    <scope>NUCLEOTIDE SEQUENCE [LARGE SCALE GENOMIC DNA]</scope>
    <source>
        <strain evidence="8 9">HMF7056</strain>
    </source>
</reference>
<dbReference type="Proteomes" id="UP000451233">
    <property type="component" value="Unassembled WGS sequence"/>
</dbReference>
<dbReference type="Gene3D" id="1.25.40.390">
    <property type="match status" value="1"/>
</dbReference>
<dbReference type="AlphaFoldDB" id="A0A7K1XZB3"/>
<evidence type="ECO:0000259" key="6">
    <source>
        <dbReference type="Pfam" id="PF07980"/>
    </source>
</evidence>
<dbReference type="InterPro" id="IPR033985">
    <property type="entry name" value="SusD-like_N"/>
</dbReference>
<sequence length="553" mass="62197">MKHIKKIIALSLTAVFTAIGSGCSDLKENIYSQLVADNFYNNKTEVLSAVLRPYTHANAWVTSSGQHGWWRTSELTTDQLAWPTKGRHGEDGGQWKRLHYHTWTVDDGMLNTAWTLMYWGMSLCTDAIENLEKRPVTSMGITETEKAAYVAELKLLRAFHYIKLMDMFGNIPIVTQIGIPAKPETRPRAEVFAFIEKEIKDNLAAAPKHSQQMVGRMSQAGGYAMLVELYLNAQVWTGTARWDDCIAAANALINNTAGGQNGAMALDPDIFAQFNTTNNNSKEGIFSIAYEFQLANSQPSWTGDFFHFQQGIIEGHGRNGNDGIVVVPGNWTKYEDADLRKRGWFHEGPMVRFDNGQPALASGGNEYSGQQIVFVDNIRKNKVGSTLSNMSEGEENSGVRFFKYKLGNQLAGVRNGNPVAALATYNNTDWNVYRLTWVYFAKAEALMRKNNNVATAEAVQLINDCKKRAFSTADFATRQYTVASLTMDELLEERGREFIFEGFRRSDLIRFGKFHTASWWDHTPTNKADLQLFPVPQVQRTLNENLKQNPGYL</sequence>
<protein>
    <submittedName>
        <fullName evidence="8">RagB/SusD family nutrient uptake outer membrane protein</fullName>
    </submittedName>
</protein>
<evidence type="ECO:0000256" key="2">
    <source>
        <dbReference type="ARBA" id="ARBA00006275"/>
    </source>
</evidence>
<evidence type="ECO:0000259" key="7">
    <source>
        <dbReference type="Pfam" id="PF14322"/>
    </source>
</evidence>
<evidence type="ECO:0000256" key="3">
    <source>
        <dbReference type="ARBA" id="ARBA00022729"/>
    </source>
</evidence>
<dbReference type="Gene3D" id="1.10.3780.10">
    <property type="entry name" value="SusD-like"/>
    <property type="match status" value="1"/>
</dbReference>
<evidence type="ECO:0000313" key="9">
    <source>
        <dbReference type="Proteomes" id="UP000451233"/>
    </source>
</evidence>
<evidence type="ECO:0000256" key="1">
    <source>
        <dbReference type="ARBA" id="ARBA00004442"/>
    </source>
</evidence>
<keyword evidence="9" id="KW-1185">Reference proteome</keyword>
<dbReference type="PROSITE" id="PS51257">
    <property type="entry name" value="PROKAR_LIPOPROTEIN"/>
    <property type="match status" value="1"/>
</dbReference>
<comment type="caution">
    <text evidence="8">The sequence shown here is derived from an EMBL/GenBank/DDBJ whole genome shotgun (WGS) entry which is preliminary data.</text>
</comment>
<comment type="subcellular location">
    <subcellularLocation>
        <location evidence="1">Cell outer membrane</location>
    </subcellularLocation>
</comment>
<dbReference type="InterPro" id="IPR011990">
    <property type="entry name" value="TPR-like_helical_dom_sf"/>
</dbReference>
<keyword evidence="3" id="KW-0732">Signal</keyword>
<dbReference type="EMBL" id="WVHS01000003">
    <property type="protein sequence ID" value="MXV16354.1"/>
    <property type="molecule type" value="Genomic_DNA"/>
</dbReference>
<dbReference type="Pfam" id="PF14322">
    <property type="entry name" value="SusD-like_3"/>
    <property type="match status" value="1"/>
</dbReference>
<dbReference type="GO" id="GO:0009279">
    <property type="term" value="C:cell outer membrane"/>
    <property type="evidence" value="ECO:0007669"/>
    <property type="project" value="UniProtKB-SubCell"/>
</dbReference>
<dbReference type="RefSeq" id="WP_160907358.1">
    <property type="nucleotide sequence ID" value="NZ_WVHS01000003.1"/>
</dbReference>
<gene>
    <name evidence="8" type="ORF">GS398_13655</name>
</gene>
<dbReference type="InterPro" id="IPR012944">
    <property type="entry name" value="SusD_RagB_dom"/>
</dbReference>
<keyword evidence="5" id="KW-0998">Cell outer membrane</keyword>
<evidence type="ECO:0000256" key="5">
    <source>
        <dbReference type="ARBA" id="ARBA00023237"/>
    </source>
</evidence>
<feature type="domain" description="RagB/SusD" evidence="6">
    <location>
        <begin position="394"/>
        <end position="552"/>
    </location>
</feature>
<dbReference type="Pfam" id="PF07980">
    <property type="entry name" value="SusD_RagB"/>
    <property type="match status" value="1"/>
</dbReference>
<evidence type="ECO:0000256" key="4">
    <source>
        <dbReference type="ARBA" id="ARBA00023136"/>
    </source>
</evidence>
<feature type="domain" description="SusD-like N-terminal" evidence="7">
    <location>
        <begin position="93"/>
        <end position="231"/>
    </location>
</feature>
<organism evidence="8 9">
    <name type="scientific">Hufsiella ginkgonis</name>
    <dbReference type="NCBI Taxonomy" id="2695274"/>
    <lineage>
        <taxon>Bacteria</taxon>
        <taxon>Pseudomonadati</taxon>
        <taxon>Bacteroidota</taxon>
        <taxon>Sphingobacteriia</taxon>
        <taxon>Sphingobacteriales</taxon>
        <taxon>Sphingobacteriaceae</taxon>
        <taxon>Hufsiella</taxon>
    </lineage>
</organism>
<accession>A0A7K1XZB3</accession>
<comment type="similarity">
    <text evidence="2">Belongs to the SusD family.</text>
</comment>